<sequence>MPRTIYLAIYNSRLFPAHWALWIPHKDDPAIGKRIHANGNASEGFTIDFERNHNIEETTGSYQLLALAEVADKFLEDVRGGGTQGVDQVACDWVEEVALSVQAPGKSLTHVRAEGPRRRVEIQNCQTWLREVVAALVREGVMEEAALRIIDSAPKN</sequence>
<evidence type="ECO:0000313" key="2">
    <source>
        <dbReference type="Proteomes" id="UP000799291"/>
    </source>
</evidence>
<dbReference type="Pfam" id="PF20174">
    <property type="entry name" value="DUF6540"/>
    <property type="match status" value="1"/>
</dbReference>
<dbReference type="OrthoDB" id="2999773at2759"/>
<proteinExistence type="predicted"/>
<accession>A0A6G1ITH2</accession>
<organism evidence="1 2">
    <name type="scientific">Lentithecium fluviatile CBS 122367</name>
    <dbReference type="NCBI Taxonomy" id="1168545"/>
    <lineage>
        <taxon>Eukaryota</taxon>
        <taxon>Fungi</taxon>
        <taxon>Dikarya</taxon>
        <taxon>Ascomycota</taxon>
        <taxon>Pezizomycotina</taxon>
        <taxon>Dothideomycetes</taxon>
        <taxon>Pleosporomycetidae</taxon>
        <taxon>Pleosporales</taxon>
        <taxon>Massarineae</taxon>
        <taxon>Lentitheciaceae</taxon>
        <taxon>Lentithecium</taxon>
    </lineage>
</organism>
<dbReference type="Proteomes" id="UP000799291">
    <property type="component" value="Unassembled WGS sequence"/>
</dbReference>
<evidence type="ECO:0000313" key="1">
    <source>
        <dbReference type="EMBL" id="KAF2681241.1"/>
    </source>
</evidence>
<dbReference type="AlphaFoldDB" id="A0A6G1ITH2"/>
<reference evidence="1" key="1">
    <citation type="journal article" date="2020" name="Stud. Mycol.">
        <title>101 Dothideomycetes genomes: a test case for predicting lifestyles and emergence of pathogens.</title>
        <authorList>
            <person name="Haridas S."/>
            <person name="Albert R."/>
            <person name="Binder M."/>
            <person name="Bloem J."/>
            <person name="Labutti K."/>
            <person name="Salamov A."/>
            <person name="Andreopoulos B."/>
            <person name="Baker S."/>
            <person name="Barry K."/>
            <person name="Bills G."/>
            <person name="Bluhm B."/>
            <person name="Cannon C."/>
            <person name="Castanera R."/>
            <person name="Culley D."/>
            <person name="Daum C."/>
            <person name="Ezra D."/>
            <person name="Gonzalez J."/>
            <person name="Henrissat B."/>
            <person name="Kuo A."/>
            <person name="Liang C."/>
            <person name="Lipzen A."/>
            <person name="Lutzoni F."/>
            <person name="Magnuson J."/>
            <person name="Mondo S."/>
            <person name="Nolan M."/>
            <person name="Ohm R."/>
            <person name="Pangilinan J."/>
            <person name="Park H.-J."/>
            <person name="Ramirez L."/>
            <person name="Alfaro M."/>
            <person name="Sun H."/>
            <person name="Tritt A."/>
            <person name="Yoshinaga Y."/>
            <person name="Zwiers L.-H."/>
            <person name="Turgeon B."/>
            <person name="Goodwin S."/>
            <person name="Spatafora J."/>
            <person name="Crous P."/>
            <person name="Grigoriev I."/>
        </authorList>
    </citation>
    <scope>NUCLEOTIDE SEQUENCE</scope>
    <source>
        <strain evidence="1">CBS 122367</strain>
    </source>
</reference>
<dbReference type="InterPro" id="IPR046670">
    <property type="entry name" value="DUF6540"/>
</dbReference>
<protein>
    <submittedName>
        <fullName evidence="1">Uncharacterized protein</fullName>
    </submittedName>
</protein>
<gene>
    <name evidence="1" type="ORF">K458DRAFT_420760</name>
</gene>
<name>A0A6G1ITH2_9PLEO</name>
<dbReference type="EMBL" id="MU005592">
    <property type="protein sequence ID" value="KAF2681241.1"/>
    <property type="molecule type" value="Genomic_DNA"/>
</dbReference>
<keyword evidence="2" id="KW-1185">Reference proteome</keyword>